<dbReference type="PANTHER" id="PTHR34606">
    <property type="entry name" value="BON DOMAIN-CONTAINING PROTEIN"/>
    <property type="match status" value="1"/>
</dbReference>
<dbReference type="Pfam" id="PF04972">
    <property type="entry name" value="BON"/>
    <property type="match status" value="6"/>
</dbReference>
<dbReference type="Gene3D" id="3.30.1340.30">
    <property type="match status" value="4"/>
</dbReference>
<sequence length="500" mass="55086">MPVYTAILVLVFGLLAGPGLAAEDVENTAEVTGEEVEKVQDIGIAVAIKNRLSRVDRKSFSTIEVSVKEGIATLTGTADSLWIQQRATEISQAIRGVRGVIDRITVGPVGTTNDAALKKYLEYLLREDPVVERDDIHVDVVKGVLTLKGRVHSRQEKHTALSLGKMIKGIREVRDFLTVENVRDRPDSILKEEITHRLAFDVWVVNPSLLHVRIEQGRAILTGQVGSVYEKSRIAELAWVEGVRSVDVSGIVINWGSQDPMMRTQRPVFTDREISNAIQKVLAYDRRVAPFGISVTVKNGTVTLKGNVPFLSIRREAEQNANNTVGVQSVNNLITVQSKATPKDADIHARLLAAFSQDPVLEPFTLGGAVKKGAVLLTGTVDSIYERNHAENVASRIRGVTSLTNHISFSNPEIEKTDWEIQLDFENQVWWSPFLSSQDIVATVEDGKATLSGSVQHMHQRLMAEQQAFEAGASIVINRLRVGKSLPASKLSGQELYARR</sequence>
<feature type="domain" description="BON" evidence="2">
    <location>
        <begin position="40"/>
        <end position="108"/>
    </location>
</feature>
<evidence type="ECO:0000313" key="4">
    <source>
        <dbReference type="Proteomes" id="UP001302719"/>
    </source>
</evidence>
<dbReference type="InterPro" id="IPR014004">
    <property type="entry name" value="Transpt-assoc_nodulatn_dom_bac"/>
</dbReference>
<protein>
    <submittedName>
        <fullName evidence="3">BON domain-containing protein</fullName>
    </submittedName>
</protein>
<dbReference type="AlphaFoldDB" id="A0AA96GF81"/>
<gene>
    <name evidence="3" type="ORF">PP769_11830</name>
</gene>
<feature type="domain" description="BON" evidence="2">
    <location>
        <begin position="343"/>
        <end position="411"/>
    </location>
</feature>
<dbReference type="InterPro" id="IPR051686">
    <property type="entry name" value="Lipoprotein_DolP"/>
</dbReference>
<reference evidence="3 4" key="1">
    <citation type="submission" date="2023-01" db="EMBL/GenBank/DDBJ databases">
        <title>Cultivation and genomic characterization of new, ubiquitous marine nitrite-oxidizing bacteria from the Nitrospirales.</title>
        <authorList>
            <person name="Mueller A.J."/>
            <person name="Daebeler A."/>
            <person name="Herbold C.W."/>
            <person name="Kirkegaard R.H."/>
            <person name="Daims H."/>
        </authorList>
    </citation>
    <scope>NUCLEOTIDE SEQUENCE [LARGE SCALE GENOMIC DNA]</scope>
    <source>
        <strain evidence="3 4">VA</strain>
    </source>
</reference>
<feature type="chain" id="PRO_5041648252" evidence="1">
    <location>
        <begin position="22"/>
        <end position="500"/>
    </location>
</feature>
<name>A0AA96GF81_9BACT</name>
<dbReference type="EMBL" id="CP116967">
    <property type="protein sequence ID" value="WNM56666.1"/>
    <property type="molecule type" value="Genomic_DNA"/>
</dbReference>
<dbReference type="SMART" id="SM00749">
    <property type="entry name" value="BON"/>
    <property type="match status" value="3"/>
</dbReference>
<keyword evidence="1" id="KW-0732">Signal</keyword>
<proteinExistence type="predicted"/>
<keyword evidence="4" id="KW-1185">Reference proteome</keyword>
<dbReference type="Proteomes" id="UP001302719">
    <property type="component" value="Chromosome"/>
</dbReference>
<evidence type="ECO:0000259" key="2">
    <source>
        <dbReference type="PROSITE" id="PS50914"/>
    </source>
</evidence>
<evidence type="ECO:0000256" key="1">
    <source>
        <dbReference type="SAM" id="SignalP"/>
    </source>
</evidence>
<dbReference type="RefSeq" id="WP_312640295.1">
    <property type="nucleotide sequence ID" value="NZ_CP116967.1"/>
</dbReference>
<organism evidence="3 4">
    <name type="scientific">Candidatus Nitrospira allomarina</name>
    <dbReference type="NCBI Taxonomy" id="3020900"/>
    <lineage>
        <taxon>Bacteria</taxon>
        <taxon>Pseudomonadati</taxon>
        <taxon>Nitrospirota</taxon>
        <taxon>Nitrospiria</taxon>
        <taxon>Nitrospirales</taxon>
        <taxon>Nitrospiraceae</taxon>
        <taxon>Nitrospira</taxon>
    </lineage>
</organism>
<feature type="domain" description="BON" evidence="2">
    <location>
        <begin position="270"/>
        <end position="338"/>
    </location>
</feature>
<dbReference type="PROSITE" id="PS50914">
    <property type="entry name" value="BON"/>
    <property type="match status" value="4"/>
</dbReference>
<feature type="domain" description="BON" evidence="2">
    <location>
        <begin position="113"/>
        <end position="181"/>
    </location>
</feature>
<dbReference type="InterPro" id="IPR007055">
    <property type="entry name" value="BON_dom"/>
</dbReference>
<dbReference type="KEGG" id="nall:PP769_11830"/>
<accession>A0AA96GF81</accession>
<evidence type="ECO:0000313" key="3">
    <source>
        <dbReference type="EMBL" id="WNM56666.1"/>
    </source>
</evidence>
<feature type="signal peptide" evidence="1">
    <location>
        <begin position="1"/>
        <end position="21"/>
    </location>
</feature>
<dbReference type="PANTHER" id="PTHR34606:SF15">
    <property type="entry name" value="BON DOMAIN-CONTAINING PROTEIN"/>
    <property type="match status" value="1"/>
</dbReference>